<evidence type="ECO:0000256" key="10">
    <source>
        <dbReference type="ARBA" id="ARBA00049252"/>
    </source>
</evidence>
<evidence type="ECO:0000256" key="9">
    <source>
        <dbReference type="ARBA" id="ARBA00032005"/>
    </source>
</evidence>
<evidence type="ECO:0000256" key="15">
    <source>
        <dbReference type="RuleBase" id="RU364006"/>
    </source>
</evidence>
<evidence type="ECO:0000256" key="2">
    <source>
        <dbReference type="ARBA" id="ARBA00003949"/>
    </source>
</evidence>
<dbReference type="CDD" id="cd01283">
    <property type="entry name" value="cytidine_deaminase"/>
    <property type="match status" value="1"/>
</dbReference>
<evidence type="ECO:0000256" key="13">
    <source>
        <dbReference type="PIRSR" id="PIRSR606262-2"/>
    </source>
</evidence>
<evidence type="ECO:0000256" key="7">
    <source>
        <dbReference type="ARBA" id="ARBA00022801"/>
    </source>
</evidence>
<dbReference type="RefSeq" id="WP_022934689.1">
    <property type="nucleotide sequence ID" value="NZ_CP007154.1"/>
</dbReference>
<dbReference type="Gene3D" id="3.40.140.10">
    <property type="entry name" value="Cytidine Deaminase, domain 2"/>
    <property type="match status" value="1"/>
</dbReference>
<dbReference type="InterPro" id="IPR016193">
    <property type="entry name" value="Cytidine_deaminase-like"/>
</dbReference>
<dbReference type="GO" id="GO:0005829">
    <property type="term" value="C:cytosol"/>
    <property type="evidence" value="ECO:0007669"/>
    <property type="project" value="TreeGrafter"/>
</dbReference>
<comment type="catalytic activity">
    <reaction evidence="10 15">
        <text>2'-deoxycytidine + H2O + H(+) = 2'-deoxyuridine + NH4(+)</text>
        <dbReference type="Rhea" id="RHEA:13433"/>
        <dbReference type="ChEBI" id="CHEBI:15377"/>
        <dbReference type="ChEBI" id="CHEBI:15378"/>
        <dbReference type="ChEBI" id="CHEBI:15698"/>
        <dbReference type="ChEBI" id="CHEBI:16450"/>
        <dbReference type="ChEBI" id="CHEBI:28938"/>
        <dbReference type="EC" id="3.5.4.5"/>
    </reaction>
</comment>
<dbReference type="GO" id="GO:0008270">
    <property type="term" value="F:zinc ion binding"/>
    <property type="evidence" value="ECO:0007669"/>
    <property type="project" value="UniProtKB-UniRule"/>
</dbReference>
<evidence type="ECO:0000256" key="6">
    <source>
        <dbReference type="ARBA" id="ARBA00022723"/>
    </source>
</evidence>
<evidence type="ECO:0000259" key="16">
    <source>
        <dbReference type="PROSITE" id="PS51747"/>
    </source>
</evidence>
<dbReference type="NCBIfam" id="NF004064">
    <property type="entry name" value="PRK05578.1"/>
    <property type="match status" value="1"/>
</dbReference>
<dbReference type="NCBIfam" id="TIGR01354">
    <property type="entry name" value="cyt_deam_tetra"/>
    <property type="match status" value="1"/>
</dbReference>
<dbReference type="PATRIC" id="fig|743966.3.peg.451"/>
<dbReference type="SUPFAM" id="SSF53927">
    <property type="entry name" value="Cytidine deaminase-like"/>
    <property type="match status" value="1"/>
</dbReference>
<keyword evidence="8 14" id="KW-0862">Zinc</keyword>
<dbReference type="STRING" id="743966.MYB_02240"/>
<proteinExistence type="inferred from homology"/>
<evidence type="ECO:0000256" key="5">
    <source>
        <dbReference type="ARBA" id="ARBA00018266"/>
    </source>
</evidence>
<dbReference type="GO" id="GO:0072527">
    <property type="term" value="P:pyrimidine-containing compound metabolic process"/>
    <property type="evidence" value="ECO:0007669"/>
    <property type="project" value="UniProtKB-ARBA"/>
</dbReference>
<sequence length="129" mass="14477">MKYLEMLTNLQKNAYAPYSNFPVSSIIIDKENNIWKGINVENAAYPSGICAERVAIFSAVASGKKPGDFKEVHILSNSDFFIVPCGGCLQVLCEFLDSNTPIFMYKKTGEMDKKILKNLLPFGFSKDFF</sequence>
<name>W5UTK7_9BACT</name>
<evidence type="ECO:0000256" key="12">
    <source>
        <dbReference type="PIRSR" id="PIRSR606262-1"/>
    </source>
</evidence>
<accession>W5UTK7</accession>
<evidence type="ECO:0000256" key="4">
    <source>
        <dbReference type="ARBA" id="ARBA00012783"/>
    </source>
</evidence>
<comment type="similarity">
    <text evidence="3 15">Belongs to the cytidine and deoxycytidylate deaminase family.</text>
</comment>
<keyword evidence="7 15" id="KW-0378">Hydrolase</keyword>
<dbReference type="GO" id="GO:0042802">
    <property type="term" value="F:identical protein binding"/>
    <property type="evidence" value="ECO:0007669"/>
    <property type="project" value="UniProtKB-ARBA"/>
</dbReference>
<feature type="binding site" evidence="13">
    <location>
        <begin position="39"/>
        <end position="45"/>
    </location>
    <ligand>
        <name>substrate</name>
    </ligand>
</feature>
<evidence type="ECO:0000313" key="18">
    <source>
        <dbReference type="Proteomes" id="UP000019229"/>
    </source>
</evidence>
<dbReference type="HOGENOM" id="CLU_097262_1_2_14"/>
<feature type="binding site" evidence="14">
    <location>
        <position position="50"/>
    </location>
    <ligand>
        <name>Zn(2+)</name>
        <dbReference type="ChEBI" id="CHEBI:29105"/>
        <note>catalytic</note>
    </ligand>
</feature>
<dbReference type="KEGG" id="mbc:MYB_02240"/>
<dbReference type="AlphaFoldDB" id="W5UTK7"/>
<dbReference type="EC" id="3.5.4.5" evidence="4 15"/>
<organism evidence="17 18">
    <name type="scientific">Mesomycoplasma bovoculi M165/69</name>
    <dbReference type="NCBI Taxonomy" id="743966"/>
    <lineage>
        <taxon>Bacteria</taxon>
        <taxon>Bacillati</taxon>
        <taxon>Mycoplasmatota</taxon>
        <taxon>Mycoplasmoidales</taxon>
        <taxon>Metamycoplasmataceae</taxon>
        <taxon>Mesomycoplasma</taxon>
    </lineage>
</organism>
<reference evidence="17 18" key="1">
    <citation type="journal article" date="2014" name="Genome Announc.">
        <title>Complete Genome Sequence of Mycoplasma bovoculi Strain M165/69T (ATCC 29104).</title>
        <authorList>
            <person name="Calcutt M.J."/>
            <person name="Foecking M.F."/>
        </authorList>
    </citation>
    <scope>NUCLEOTIDE SEQUENCE [LARGE SCALE GENOMIC DNA]</scope>
    <source>
        <strain evidence="17">M165/69</strain>
    </source>
</reference>
<dbReference type="EMBL" id="CP007154">
    <property type="protein sequence ID" value="AHH45452.1"/>
    <property type="molecule type" value="Genomic_DNA"/>
</dbReference>
<evidence type="ECO:0000256" key="3">
    <source>
        <dbReference type="ARBA" id="ARBA00006576"/>
    </source>
</evidence>
<dbReference type="InterPro" id="IPR016192">
    <property type="entry name" value="APOBEC/CMP_deaminase_Zn-bd"/>
</dbReference>
<comment type="function">
    <text evidence="2 15">This enzyme scavenges exogenous and endogenous cytidine and 2'-deoxycytidine for UMP synthesis.</text>
</comment>
<dbReference type="GO" id="GO:0004126">
    <property type="term" value="F:cytidine deaminase activity"/>
    <property type="evidence" value="ECO:0007669"/>
    <property type="project" value="UniProtKB-UniRule"/>
</dbReference>
<dbReference type="InterPro" id="IPR002125">
    <property type="entry name" value="CMP_dCMP_dom"/>
</dbReference>
<feature type="domain" description="CMP/dCMP-type deaminase" evidence="16">
    <location>
        <begin position="1"/>
        <end position="127"/>
    </location>
</feature>
<keyword evidence="6 14" id="KW-0479">Metal-binding</keyword>
<evidence type="ECO:0000256" key="14">
    <source>
        <dbReference type="PIRSR" id="PIRSR606262-3"/>
    </source>
</evidence>
<feature type="binding site" evidence="14">
    <location>
        <position position="85"/>
    </location>
    <ligand>
        <name>Zn(2+)</name>
        <dbReference type="ChEBI" id="CHEBI:29105"/>
        <note>catalytic</note>
    </ligand>
</feature>
<evidence type="ECO:0000313" key="17">
    <source>
        <dbReference type="EMBL" id="AHH45452.1"/>
    </source>
</evidence>
<dbReference type="Pfam" id="PF00383">
    <property type="entry name" value="dCMP_cyt_deam_1"/>
    <property type="match status" value="1"/>
</dbReference>
<dbReference type="PROSITE" id="PS00903">
    <property type="entry name" value="CYT_DCMP_DEAMINASES_1"/>
    <property type="match status" value="1"/>
</dbReference>
<dbReference type="InterPro" id="IPR050202">
    <property type="entry name" value="Cyt/Deoxycyt_deaminase"/>
</dbReference>
<comment type="cofactor">
    <cofactor evidence="1 14 15">
        <name>Zn(2+)</name>
        <dbReference type="ChEBI" id="CHEBI:29105"/>
    </cofactor>
</comment>
<dbReference type="eggNOG" id="COG0295">
    <property type="taxonomic scope" value="Bacteria"/>
</dbReference>
<evidence type="ECO:0000256" key="11">
    <source>
        <dbReference type="ARBA" id="ARBA00049558"/>
    </source>
</evidence>
<protein>
    <recommendedName>
        <fullName evidence="5 15">Cytidine deaminase</fullName>
        <ecNumber evidence="4 15">3.5.4.5</ecNumber>
    </recommendedName>
    <alternativeName>
        <fullName evidence="9 15">Cytidine aminohydrolase</fullName>
    </alternativeName>
</protein>
<dbReference type="GO" id="GO:0055086">
    <property type="term" value="P:nucleobase-containing small molecule metabolic process"/>
    <property type="evidence" value="ECO:0007669"/>
    <property type="project" value="UniProtKB-ARBA"/>
</dbReference>
<feature type="binding site" evidence="14">
    <location>
        <position position="88"/>
    </location>
    <ligand>
        <name>Zn(2+)</name>
        <dbReference type="ChEBI" id="CHEBI:29105"/>
        <note>catalytic</note>
    </ligand>
</feature>
<feature type="active site" description="Proton donor" evidence="12">
    <location>
        <position position="52"/>
    </location>
</feature>
<dbReference type="InterPro" id="IPR006262">
    <property type="entry name" value="Cyt_deam_tetra"/>
</dbReference>
<keyword evidence="18" id="KW-1185">Reference proteome</keyword>
<evidence type="ECO:0000256" key="1">
    <source>
        <dbReference type="ARBA" id="ARBA00001947"/>
    </source>
</evidence>
<dbReference type="Proteomes" id="UP000019229">
    <property type="component" value="Chromosome"/>
</dbReference>
<comment type="catalytic activity">
    <reaction evidence="11 15">
        <text>cytidine + H2O + H(+) = uridine + NH4(+)</text>
        <dbReference type="Rhea" id="RHEA:16069"/>
        <dbReference type="ChEBI" id="CHEBI:15377"/>
        <dbReference type="ChEBI" id="CHEBI:15378"/>
        <dbReference type="ChEBI" id="CHEBI:16704"/>
        <dbReference type="ChEBI" id="CHEBI:17562"/>
        <dbReference type="ChEBI" id="CHEBI:28938"/>
        <dbReference type="EC" id="3.5.4.5"/>
    </reaction>
</comment>
<dbReference type="OrthoDB" id="9795347at2"/>
<dbReference type="PANTHER" id="PTHR11644:SF2">
    <property type="entry name" value="CYTIDINE DEAMINASE"/>
    <property type="match status" value="1"/>
</dbReference>
<evidence type="ECO:0000256" key="8">
    <source>
        <dbReference type="ARBA" id="ARBA00022833"/>
    </source>
</evidence>
<dbReference type="PROSITE" id="PS51747">
    <property type="entry name" value="CYT_DCMP_DEAMINASES_2"/>
    <property type="match status" value="1"/>
</dbReference>
<gene>
    <name evidence="17" type="primary">cdd</name>
    <name evidence="17" type="ORF">MYB_02240</name>
</gene>
<dbReference type="PANTHER" id="PTHR11644">
    <property type="entry name" value="CYTIDINE DEAMINASE"/>
    <property type="match status" value="1"/>
</dbReference>